<name>A0ABU5Y6Q5_9FLAO</name>
<dbReference type="RefSeq" id="WP_323978860.1">
    <property type="nucleotide sequence ID" value="NZ_JAYKBV010000003.1"/>
</dbReference>
<gene>
    <name evidence="1" type="ORF">VJJ49_02695</name>
</gene>
<protein>
    <recommendedName>
        <fullName evidence="3">Lipoprotein</fullName>
    </recommendedName>
</protein>
<proteinExistence type="predicted"/>
<sequence length="156" mass="17938">MKSILKLSLILTFLVGCNGGTPSVFSPSYNSVSDFEGEYIAYDEDGKILYAGKPFAKVEKFNNDYHFVALADTLRDFNVQPVLSMIEKEVIERSSKKIPEYELNISGAKGDYVRLYKIKKGEKFYYNKKTAPTNFMLKLNYVDYSKIFFIEKNNTK</sequence>
<reference evidence="1 2" key="1">
    <citation type="submission" date="2023-12" db="EMBL/GenBank/DDBJ databases">
        <title>Genomic sequences of Capnocytophaga and Parvimonas strains.</title>
        <authorList>
            <person name="Watt R.M."/>
            <person name="Wang M."/>
            <person name="Yang T."/>
            <person name="Tong W.M."/>
        </authorList>
    </citation>
    <scope>NUCLEOTIDE SEQUENCE [LARGE SCALE GENOMIC DNA]</scope>
    <source>
        <strain evidence="1 2">CCUG 13156</strain>
    </source>
</reference>
<dbReference type="Proteomes" id="UP001324270">
    <property type="component" value="Unassembled WGS sequence"/>
</dbReference>
<evidence type="ECO:0000313" key="1">
    <source>
        <dbReference type="EMBL" id="MEB3039603.1"/>
    </source>
</evidence>
<evidence type="ECO:0008006" key="3">
    <source>
        <dbReference type="Google" id="ProtNLM"/>
    </source>
</evidence>
<dbReference type="PROSITE" id="PS51257">
    <property type="entry name" value="PROKAR_LIPOPROTEIN"/>
    <property type="match status" value="1"/>
</dbReference>
<dbReference type="EMBL" id="JAYKBV010000003">
    <property type="protein sequence ID" value="MEB3039603.1"/>
    <property type="molecule type" value="Genomic_DNA"/>
</dbReference>
<organism evidence="1 2">
    <name type="scientific">Capnocytophaga gingivalis</name>
    <dbReference type="NCBI Taxonomy" id="1017"/>
    <lineage>
        <taxon>Bacteria</taxon>
        <taxon>Pseudomonadati</taxon>
        <taxon>Bacteroidota</taxon>
        <taxon>Flavobacteriia</taxon>
        <taxon>Flavobacteriales</taxon>
        <taxon>Flavobacteriaceae</taxon>
        <taxon>Capnocytophaga</taxon>
    </lineage>
</organism>
<accession>A0ABU5Y6Q5</accession>
<comment type="caution">
    <text evidence="1">The sequence shown here is derived from an EMBL/GenBank/DDBJ whole genome shotgun (WGS) entry which is preliminary data.</text>
</comment>
<keyword evidence="2" id="KW-1185">Reference proteome</keyword>
<evidence type="ECO:0000313" key="2">
    <source>
        <dbReference type="Proteomes" id="UP001324270"/>
    </source>
</evidence>